<dbReference type="KEGG" id="epa:114575680"/>
<dbReference type="SMART" id="SM00028">
    <property type="entry name" value="TPR"/>
    <property type="match status" value="6"/>
</dbReference>
<dbReference type="Gene3D" id="1.25.40.10">
    <property type="entry name" value="Tetratricopeptide repeat domain"/>
    <property type="match status" value="3"/>
</dbReference>
<keyword evidence="6" id="KW-1185">Reference proteome</keyword>
<evidence type="ECO:0000313" key="5">
    <source>
        <dbReference type="EnsemblMetazoa" id="XP_028516861.1"/>
    </source>
</evidence>
<evidence type="ECO:0000256" key="2">
    <source>
        <dbReference type="ARBA" id="ARBA00038210"/>
    </source>
</evidence>
<dbReference type="InterPro" id="IPR019734">
    <property type="entry name" value="TPR_rpt"/>
</dbReference>
<keyword evidence="1 4" id="KW-0802">TPR repeat</keyword>
<sequence>MAENRPDAAETAFLAAGDTILDDRRARRALASLYQHSDRAADAIRILRRLIARHPDDVELRRSLAHTLFADGKVEEAIGELRESYVARPEDPEAAFILATAYLKAERPEEAEALFQEIVKARPIPQTHLLLGRTLRDFKQLEAAQVHLEKALDLDPNLPRARFYLGTLALYSQGRTPYEEAVRLFEHELRLLAELGRDPDADTTTHLFLGLTLAEIRRFEEAIPHLRIAAGDPASSRDAFHNLGRCLLELDRIDESIAAFEQALTLAEGAAFDQLTSLHYQFAKALRRQGRMDQAKVHFEAAKQSSGNLALDNREQLKRYLADRPETEVGTALPQLTTPELRQMPTAERQKLKRSL</sequence>
<dbReference type="Pfam" id="PF13181">
    <property type="entry name" value="TPR_8"/>
    <property type="match status" value="1"/>
</dbReference>
<dbReference type="Proteomes" id="UP000887567">
    <property type="component" value="Unplaced"/>
</dbReference>
<dbReference type="PANTHER" id="PTHR12558:SF13">
    <property type="entry name" value="CELL DIVISION CYCLE PROTEIN 27 HOMOLOG"/>
    <property type="match status" value="1"/>
</dbReference>
<protein>
    <recommendedName>
        <fullName evidence="3">Cell division cycle protein 27 homolog</fullName>
    </recommendedName>
</protein>
<feature type="repeat" description="TPR" evidence="4">
    <location>
        <begin position="237"/>
        <end position="270"/>
    </location>
</feature>
<organism evidence="5 6">
    <name type="scientific">Exaiptasia diaphana</name>
    <name type="common">Tropical sea anemone</name>
    <name type="synonym">Aiptasia pulchella</name>
    <dbReference type="NCBI Taxonomy" id="2652724"/>
    <lineage>
        <taxon>Eukaryota</taxon>
        <taxon>Metazoa</taxon>
        <taxon>Cnidaria</taxon>
        <taxon>Anthozoa</taxon>
        <taxon>Hexacorallia</taxon>
        <taxon>Actiniaria</taxon>
        <taxon>Aiptasiidae</taxon>
        <taxon>Exaiptasia</taxon>
    </lineage>
</organism>
<dbReference type="EnsemblMetazoa" id="XM_028661060.1">
    <property type="protein sequence ID" value="XP_028516861.1"/>
    <property type="gene ID" value="LOC114575680"/>
</dbReference>
<dbReference type="SUPFAM" id="SSF48452">
    <property type="entry name" value="TPR-like"/>
    <property type="match status" value="1"/>
</dbReference>
<feature type="repeat" description="TPR" evidence="4">
    <location>
        <begin position="125"/>
        <end position="158"/>
    </location>
</feature>
<dbReference type="PROSITE" id="PS50005">
    <property type="entry name" value="TPR"/>
    <property type="match status" value="2"/>
</dbReference>
<dbReference type="PANTHER" id="PTHR12558">
    <property type="entry name" value="CELL DIVISION CYCLE 16,23,27"/>
    <property type="match status" value="1"/>
</dbReference>
<dbReference type="OrthoDB" id="423589at2759"/>
<evidence type="ECO:0000256" key="4">
    <source>
        <dbReference type="PROSITE-ProRule" id="PRU00339"/>
    </source>
</evidence>
<comment type="similarity">
    <text evidence="2">Belongs to the APC3/CDC27 family.</text>
</comment>
<dbReference type="InterPro" id="IPR011990">
    <property type="entry name" value="TPR-like_helical_dom_sf"/>
</dbReference>
<evidence type="ECO:0000313" key="6">
    <source>
        <dbReference type="Proteomes" id="UP000887567"/>
    </source>
</evidence>
<accession>A0A913YRW0</accession>
<evidence type="ECO:0000256" key="1">
    <source>
        <dbReference type="ARBA" id="ARBA00022803"/>
    </source>
</evidence>
<evidence type="ECO:0000256" key="3">
    <source>
        <dbReference type="ARBA" id="ARBA00039307"/>
    </source>
</evidence>
<proteinExistence type="inferred from homology"/>
<dbReference type="Pfam" id="PF13432">
    <property type="entry name" value="TPR_16"/>
    <property type="match status" value="2"/>
</dbReference>
<dbReference type="AlphaFoldDB" id="A0A913YRW0"/>
<name>A0A913YRW0_EXADI</name>
<reference evidence="5" key="1">
    <citation type="submission" date="2022-11" db="UniProtKB">
        <authorList>
            <consortium name="EnsemblMetazoa"/>
        </authorList>
    </citation>
    <scope>IDENTIFICATION</scope>
</reference>
<dbReference type="Pfam" id="PF13174">
    <property type="entry name" value="TPR_6"/>
    <property type="match status" value="1"/>
</dbReference>